<keyword evidence="11" id="KW-1185">Reference proteome</keyword>
<comment type="function">
    <text evidence="5">Catalyzes the oxidation of either pyridoxine 5'-phosphate (PNP) or pyridoxamine 5'-phosphate (PMP) into pyridoxal 5'-phosphate (PLP).</text>
</comment>
<dbReference type="InterPro" id="IPR019740">
    <property type="entry name" value="Pyridox_Oxase_CS"/>
</dbReference>
<feature type="binding site" evidence="5 7">
    <location>
        <position position="100"/>
    </location>
    <ligand>
        <name>FMN</name>
        <dbReference type="ChEBI" id="CHEBI:58210"/>
    </ligand>
</feature>
<comment type="subunit">
    <text evidence="5">Homodimer.</text>
</comment>
<dbReference type="GO" id="GO:0010181">
    <property type="term" value="F:FMN binding"/>
    <property type="evidence" value="ECO:0007669"/>
    <property type="project" value="UniProtKB-UniRule"/>
</dbReference>
<comment type="caution">
    <text evidence="10">The sequence shown here is derived from an EMBL/GenBank/DDBJ whole genome shotgun (WGS) entry which is preliminary data.</text>
</comment>
<dbReference type="PROSITE" id="PS01064">
    <property type="entry name" value="PYRIDOX_OXIDASE"/>
    <property type="match status" value="1"/>
</dbReference>
<feature type="domain" description="Pyridoxine 5'-phosphate oxidase dimerisation C-terminal" evidence="9">
    <location>
        <begin position="166"/>
        <end position="208"/>
    </location>
</feature>
<feature type="domain" description="Pyridoxamine 5'-phosphate oxidase N-terminal" evidence="8">
    <location>
        <begin position="29"/>
        <end position="153"/>
    </location>
</feature>
<feature type="binding site" evidence="5 7">
    <location>
        <begin position="56"/>
        <end position="61"/>
    </location>
    <ligand>
        <name>FMN</name>
        <dbReference type="ChEBI" id="CHEBI:58210"/>
    </ligand>
</feature>
<dbReference type="InterPro" id="IPR012349">
    <property type="entry name" value="Split_barrel_FMN-bd"/>
</dbReference>
<comment type="catalytic activity">
    <reaction evidence="5">
        <text>pyridoxine 5'-phosphate + O2 = pyridoxal 5'-phosphate + H2O2</text>
        <dbReference type="Rhea" id="RHEA:15149"/>
        <dbReference type="ChEBI" id="CHEBI:15379"/>
        <dbReference type="ChEBI" id="CHEBI:16240"/>
        <dbReference type="ChEBI" id="CHEBI:58589"/>
        <dbReference type="ChEBI" id="CHEBI:597326"/>
        <dbReference type="EC" id="1.4.3.5"/>
    </reaction>
</comment>
<dbReference type="Gene3D" id="2.30.110.10">
    <property type="entry name" value="Electron Transport, Fmn-binding Protein, Chain A"/>
    <property type="match status" value="1"/>
</dbReference>
<reference evidence="10" key="1">
    <citation type="submission" date="2020-12" db="EMBL/GenBank/DDBJ databases">
        <title>Antrihabitans popcorni sp. nov. and Antrihabitans auranticaus sp. nov., isolated from a larva cave.</title>
        <authorList>
            <person name="Lee S.D."/>
            <person name="Kim I.S."/>
        </authorList>
    </citation>
    <scope>NUCLEOTIDE SEQUENCE</scope>
    <source>
        <strain evidence="10">YC3-6</strain>
    </source>
</reference>
<evidence type="ECO:0000256" key="5">
    <source>
        <dbReference type="HAMAP-Rule" id="MF_01629"/>
    </source>
</evidence>
<feature type="binding site" evidence="5 7">
    <location>
        <position position="189"/>
    </location>
    <ligand>
        <name>FMN</name>
        <dbReference type="ChEBI" id="CHEBI:58210"/>
    </ligand>
</feature>
<organism evidence="10 11">
    <name type="scientific">Antrihabitans stalagmiti</name>
    <dbReference type="NCBI Taxonomy" id="2799499"/>
    <lineage>
        <taxon>Bacteria</taxon>
        <taxon>Bacillati</taxon>
        <taxon>Actinomycetota</taxon>
        <taxon>Actinomycetes</taxon>
        <taxon>Mycobacteriales</taxon>
        <taxon>Nocardiaceae</taxon>
        <taxon>Antrihabitans</taxon>
    </lineage>
</organism>
<dbReference type="InterPro" id="IPR011576">
    <property type="entry name" value="Pyridox_Oxase_N"/>
</dbReference>
<feature type="binding site" evidence="5 7">
    <location>
        <position position="179"/>
    </location>
    <ligand>
        <name>FMN</name>
        <dbReference type="ChEBI" id="CHEBI:58210"/>
    </ligand>
</feature>
<comment type="pathway">
    <text evidence="5">Cofactor metabolism; pyridoxal 5'-phosphate salvage; pyridoxal 5'-phosphate from pyridoxine 5'-phosphate: step 1/1.</text>
</comment>
<protein>
    <recommendedName>
        <fullName evidence="5">Pyridoxine/pyridoxamine 5'-phosphate oxidase</fullName>
        <ecNumber evidence="5">1.4.3.5</ecNumber>
    </recommendedName>
    <alternativeName>
        <fullName evidence="5">PNP/PMP oxidase</fullName>
        <shortName evidence="5">PNPOx</shortName>
    </alternativeName>
    <alternativeName>
        <fullName evidence="5">Pyridoxal 5'-phosphate synthase</fullName>
    </alternativeName>
</protein>
<feature type="binding site" evidence="6">
    <location>
        <begin position="2"/>
        <end position="5"/>
    </location>
    <ligand>
        <name>substrate</name>
    </ligand>
</feature>
<keyword evidence="4 5" id="KW-0560">Oxidoreductase</keyword>
<evidence type="ECO:0000256" key="6">
    <source>
        <dbReference type="PIRSR" id="PIRSR000190-1"/>
    </source>
</evidence>
<comment type="caution">
    <text evidence="5">Lacks conserved residue(s) required for the propagation of feature annotation.</text>
</comment>
<feature type="binding site" evidence="5 7">
    <location>
        <position position="78"/>
    </location>
    <ligand>
        <name>FMN</name>
        <dbReference type="ChEBI" id="CHEBI:58210"/>
    </ligand>
</feature>
<dbReference type="InterPro" id="IPR000659">
    <property type="entry name" value="Pyridox_Oxase"/>
</dbReference>
<comment type="catalytic activity">
    <reaction evidence="5">
        <text>pyridoxamine 5'-phosphate + O2 + H2O = pyridoxal 5'-phosphate + H2O2 + NH4(+)</text>
        <dbReference type="Rhea" id="RHEA:15817"/>
        <dbReference type="ChEBI" id="CHEBI:15377"/>
        <dbReference type="ChEBI" id="CHEBI:15379"/>
        <dbReference type="ChEBI" id="CHEBI:16240"/>
        <dbReference type="ChEBI" id="CHEBI:28938"/>
        <dbReference type="ChEBI" id="CHEBI:58451"/>
        <dbReference type="ChEBI" id="CHEBI:597326"/>
        <dbReference type="EC" id="1.4.3.5"/>
    </reaction>
</comment>
<evidence type="ECO:0000259" key="8">
    <source>
        <dbReference type="Pfam" id="PF01243"/>
    </source>
</evidence>
<feature type="binding site" evidence="5 6">
    <location>
        <position position="61"/>
    </location>
    <ligand>
        <name>substrate</name>
    </ligand>
</feature>
<dbReference type="GO" id="GO:0008615">
    <property type="term" value="P:pyridoxine biosynthetic process"/>
    <property type="evidence" value="ECO:0007669"/>
    <property type="project" value="UniProtKB-UniRule"/>
</dbReference>
<evidence type="ECO:0000313" key="10">
    <source>
        <dbReference type="EMBL" id="MBJ8340655.1"/>
    </source>
</evidence>
<gene>
    <name evidence="5 10" type="primary">pdxH</name>
    <name evidence="10" type="ORF">JGU71_17325</name>
</gene>
<feature type="binding site" evidence="5 6">
    <location>
        <position position="126"/>
    </location>
    <ligand>
        <name>substrate</name>
    </ligand>
</feature>
<accession>A0A934NT16</accession>
<dbReference type="PANTHER" id="PTHR10851">
    <property type="entry name" value="PYRIDOXINE-5-PHOSPHATE OXIDASE"/>
    <property type="match status" value="1"/>
</dbReference>
<evidence type="ECO:0000256" key="4">
    <source>
        <dbReference type="ARBA" id="ARBA00023002"/>
    </source>
</evidence>
<dbReference type="NCBIfam" id="TIGR00558">
    <property type="entry name" value="pdxH"/>
    <property type="match status" value="1"/>
</dbReference>
<dbReference type="EC" id="1.4.3.5" evidence="5"/>
<dbReference type="PANTHER" id="PTHR10851:SF0">
    <property type="entry name" value="PYRIDOXINE-5'-PHOSPHATE OXIDASE"/>
    <property type="match status" value="1"/>
</dbReference>
<comment type="pathway">
    <text evidence="5">Cofactor metabolism; pyridoxal 5'-phosphate salvage; pyridoxal 5'-phosphate from pyridoxamine 5'-phosphate: step 1/1.</text>
</comment>
<evidence type="ECO:0000256" key="7">
    <source>
        <dbReference type="PIRSR" id="PIRSR000190-2"/>
    </source>
</evidence>
<evidence type="ECO:0000256" key="1">
    <source>
        <dbReference type="ARBA" id="ARBA00007301"/>
    </source>
</evidence>
<dbReference type="EMBL" id="JAEMNV010000005">
    <property type="protein sequence ID" value="MBJ8340655.1"/>
    <property type="molecule type" value="Genomic_DNA"/>
</dbReference>
<dbReference type="InterPro" id="IPR019576">
    <property type="entry name" value="Pyridoxamine_oxidase_dimer_C"/>
</dbReference>
<dbReference type="SUPFAM" id="SSF50475">
    <property type="entry name" value="FMN-binding split barrel"/>
    <property type="match status" value="1"/>
</dbReference>
<dbReference type="HAMAP" id="MF_01629">
    <property type="entry name" value="PdxH"/>
    <property type="match status" value="1"/>
</dbReference>
<feature type="binding site" evidence="5 6">
    <location>
        <position position="118"/>
    </location>
    <ligand>
        <name>substrate</name>
    </ligand>
</feature>
<dbReference type="GO" id="GO:0004733">
    <property type="term" value="F:pyridoxamine phosphate oxidase activity"/>
    <property type="evidence" value="ECO:0007669"/>
    <property type="project" value="UniProtKB-UniRule"/>
</dbReference>
<proteinExistence type="inferred from homology"/>
<feature type="binding site" evidence="5 6">
    <location>
        <position position="122"/>
    </location>
    <ligand>
        <name>substrate</name>
    </ligand>
</feature>
<evidence type="ECO:0000313" key="11">
    <source>
        <dbReference type="Proteomes" id="UP000655868"/>
    </source>
</evidence>
<dbReference type="AlphaFoldDB" id="A0A934NT16"/>
<name>A0A934NT16_9NOCA</name>
<comment type="similarity">
    <text evidence="1 5">Belongs to the pyridoxamine 5'-phosphate oxidase family.</text>
</comment>
<feature type="binding site" evidence="5 7">
    <location>
        <begin position="71"/>
        <end position="72"/>
    </location>
    <ligand>
        <name>FMN</name>
        <dbReference type="ChEBI" id="CHEBI:58210"/>
    </ligand>
</feature>
<evidence type="ECO:0000256" key="3">
    <source>
        <dbReference type="ARBA" id="ARBA00022643"/>
    </source>
</evidence>
<dbReference type="Pfam" id="PF01243">
    <property type="entry name" value="PNPOx_N"/>
    <property type="match status" value="1"/>
</dbReference>
<evidence type="ECO:0000256" key="2">
    <source>
        <dbReference type="ARBA" id="ARBA00022630"/>
    </source>
</evidence>
<dbReference type="NCBIfam" id="NF004231">
    <property type="entry name" value="PRK05679.1"/>
    <property type="match status" value="1"/>
</dbReference>
<keyword evidence="3 5" id="KW-0288">FMN</keyword>
<sequence length="208" mass="23061">MRVNYTSPHDLDESWLDDGWEKLILRWIDDALAGGVAEPNAMVLATVDADGRPSTRTVLCKGISRAGVVFYTNYGSDKARQLGLNPYASATFSWPLIGRQITVRGRVERVEREVTDGYWRSRPRGSQLGAWASDQSQPVASRAVLEQQLAAVAVRFPDEIPTPPNWGGFELAPTSVEFWQGRENRLHNRIRVTIAADGSPSAVERLSP</sequence>
<dbReference type="Proteomes" id="UP000655868">
    <property type="component" value="Unassembled WGS sequence"/>
</dbReference>
<comment type="cofactor">
    <cofactor evidence="5 7">
        <name>FMN</name>
        <dbReference type="ChEBI" id="CHEBI:58210"/>
    </cofactor>
    <text evidence="5 7">Binds 1 FMN per subunit.</text>
</comment>
<feature type="binding site" evidence="5 7">
    <location>
        <begin position="135"/>
        <end position="136"/>
    </location>
    <ligand>
        <name>FMN</name>
        <dbReference type="ChEBI" id="CHEBI:58210"/>
    </ligand>
</feature>
<keyword evidence="2 5" id="KW-0285">Flavoprotein</keyword>
<dbReference type="Pfam" id="PF10590">
    <property type="entry name" value="PNP_phzG_C"/>
    <property type="match status" value="1"/>
</dbReference>
<feature type="binding site" evidence="5 6">
    <location>
        <begin position="185"/>
        <end position="187"/>
    </location>
    <ligand>
        <name>substrate</name>
    </ligand>
</feature>
<keyword evidence="5" id="KW-0664">Pyridoxine biosynthesis</keyword>
<dbReference type="RefSeq" id="WP_199705738.1">
    <property type="nucleotide sequence ID" value="NZ_JAEMNV010000005.1"/>
</dbReference>
<dbReference type="PIRSF" id="PIRSF000190">
    <property type="entry name" value="Pyd_amn-ph_oxd"/>
    <property type="match status" value="1"/>
</dbReference>
<evidence type="ECO:0000259" key="9">
    <source>
        <dbReference type="Pfam" id="PF10590"/>
    </source>
</evidence>